<feature type="compositionally biased region" description="Polar residues" evidence="2">
    <location>
        <begin position="35"/>
        <end position="44"/>
    </location>
</feature>
<feature type="compositionally biased region" description="Basic residues" evidence="2">
    <location>
        <begin position="334"/>
        <end position="343"/>
    </location>
</feature>
<feature type="region of interest" description="Disordered" evidence="2">
    <location>
        <begin position="31"/>
        <end position="60"/>
    </location>
</feature>
<comment type="caution">
    <text evidence="4">The sequence shown here is derived from an EMBL/GenBank/DDBJ whole genome shotgun (WGS) entry which is preliminary data.</text>
</comment>
<feature type="compositionally biased region" description="Basic and acidic residues" evidence="2">
    <location>
        <begin position="344"/>
        <end position="361"/>
    </location>
</feature>
<name>A0A5N5H2W1_9ROSA</name>
<dbReference type="Pfam" id="PF14392">
    <property type="entry name" value="zf-CCHC_4"/>
    <property type="match status" value="1"/>
</dbReference>
<gene>
    <name evidence="4" type="ORF">D8674_040344</name>
</gene>
<protein>
    <recommendedName>
        <fullName evidence="3">CCHC-type domain-containing protein</fullName>
    </recommendedName>
</protein>
<dbReference type="GO" id="GO:0003676">
    <property type="term" value="F:nucleic acid binding"/>
    <property type="evidence" value="ECO:0007669"/>
    <property type="project" value="InterPro"/>
</dbReference>
<proteinExistence type="predicted"/>
<feature type="region of interest" description="Disordered" evidence="2">
    <location>
        <begin position="415"/>
        <end position="434"/>
    </location>
</feature>
<feature type="compositionally biased region" description="Polar residues" evidence="2">
    <location>
        <begin position="229"/>
        <end position="238"/>
    </location>
</feature>
<organism evidence="4 5">
    <name type="scientific">Pyrus ussuriensis x Pyrus communis</name>
    <dbReference type="NCBI Taxonomy" id="2448454"/>
    <lineage>
        <taxon>Eukaryota</taxon>
        <taxon>Viridiplantae</taxon>
        <taxon>Streptophyta</taxon>
        <taxon>Embryophyta</taxon>
        <taxon>Tracheophyta</taxon>
        <taxon>Spermatophyta</taxon>
        <taxon>Magnoliopsida</taxon>
        <taxon>eudicotyledons</taxon>
        <taxon>Gunneridae</taxon>
        <taxon>Pentapetalae</taxon>
        <taxon>rosids</taxon>
        <taxon>fabids</taxon>
        <taxon>Rosales</taxon>
        <taxon>Rosaceae</taxon>
        <taxon>Amygdaloideae</taxon>
        <taxon>Maleae</taxon>
        <taxon>Pyrus</taxon>
    </lineage>
</organism>
<feature type="compositionally biased region" description="Basic residues" evidence="2">
    <location>
        <begin position="246"/>
        <end position="255"/>
    </location>
</feature>
<dbReference type="OrthoDB" id="1165906at2759"/>
<keyword evidence="5" id="KW-1185">Reference proteome</keyword>
<keyword evidence="1" id="KW-0479">Metal-binding</keyword>
<dbReference type="AlphaFoldDB" id="A0A5N5H2W1"/>
<evidence type="ECO:0000313" key="5">
    <source>
        <dbReference type="Proteomes" id="UP000327157"/>
    </source>
</evidence>
<evidence type="ECO:0000256" key="2">
    <source>
        <dbReference type="SAM" id="MobiDB-lite"/>
    </source>
</evidence>
<dbReference type="PROSITE" id="PS50158">
    <property type="entry name" value="ZF_CCHC"/>
    <property type="match status" value="1"/>
</dbReference>
<dbReference type="InterPro" id="IPR025836">
    <property type="entry name" value="Zn_knuckle_CX2CX4HX4C"/>
</dbReference>
<feature type="region of interest" description="Disordered" evidence="2">
    <location>
        <begin position="225"/>
        <end position="268"/>
    </location>
</feature>
<dbReference type="InterPro" id="IPR001878">
    <property type="entry name" value="Znf_CCHC"/>
</dbReference>
<reference evidence="4 5" key="1">
    <citation type="submission" date="2019-09" db="EMBL/GenBank/DDBJ databases">
        <authorList>
            <person name="Ou C."/>
        </authorList>
    </citation>
    <scope>NUCLEOTIDE SEQUENCE [LARGE SCALE GENOMIC DNA]</scope>
    <source>
        <strain evidence="4">S2</strain>
        <tissue evidence="4">Leaf</tissue>
    </source>
</reference>
<keyword evidence="1" id="KW-0862">Zinc</keyword>
<reference evidence="4 5" key="2">
    <citation type="submission" date="2019-11" db="EMBL/GenBank/DDBJ databases">
        <title>A de novo genome assembly of a pear dwarfing rootstock.</title>
        <authorList>
            <person name="Wang F."/>
            <person name="Wang J."/>
            <person name="Li S."/>
            <person name="Zhang Y."/>
            <person name="Fang M."/>
            <person name="Ma L."/>
            <person name="Zhao Y."/>
            <person name="Jiang S."/>
        </authorList>
    </citation>
    <scope>NUCLEOTIDE SEQUENCE [LARGE SCALE GENOMIC DNA]</scope>
    <source>
        <strain evidence="4">S2</strain>
        <tissue evidence="4">Leaf</tissue>
    </source>
</reference>
<evidence type="ECO:0000313" key="4">
    <source>
        <dbReference type="EMBL" id="KAB2620501.1"/>
    </source>
</evidence>
<feature type="compositionally biased region" description="Basic and acidic residues" evidence="2">
    <location>
        <begin position="45"/>
        <end position="56"/>
    </location>
</feature>
<evidence type="ECO:0000256" key="1">
    <source>
        <dbReference type="PROSITE-ProRule" id="PRU00047"/>
    </source>
</evidence>
<dbReference type="EMBL" id="SMOL01000326">
    <property type="protein sequence ID" value="KAB2620501.1"/>
    <property type="molecule type" value="Genomic_DNA"/>
</dbReference>
<feature type="domain" description="CCHC-type" evidence="3">
    <location>
        <begin position="147"/>
        <end position="160"/>
    </location>
</feature>
<dbReference type="Proteomes" id="UP000327157">
    <property type="component" value="Unassembled WGS sequence"/>
</dbReference>
<evidence type="ECO:0000259" key="3">
    <source>
        <dbReference type="PROSITE" id="PS50158"/>
    </source>
</evidence>
<feature type="region of interest" description="Disordered" evidence="2">
    <location>
        <begin position="310"/>
        <end position="361"/>
    </location>
</feature>
<sequence length="434" mass="49767">MVPFLTANSSWFCRKKAREFSHGPVNFEAIFRPSPETTGLPNDSKSSEGRESVEKKPRGKLGRPSTVYLVYTLIQTVCESILSLRQMAETDVEDLAVRLERNMDLSTMEQGINKDTLKPLTTGCWLPRDNNNETWIEFRYERLQDFCYRCGRIGHTNIECSFAAVKGGMVGYGEWTRAAPVRDFIESPRPLVITSGERRYVGAIRVRSRSSNQYRRADCIREASERSINETMDPNQAAPQKEKGKGTKRWHRIQRRSGAQNPNPGQWIMQGCRPMGYCRLVMGFEPMEVRREYGSNPLVLIEEIPEVHSTQSEGGTVVPLPQPQTAQTTQRTDSRKKKKKQNKTKTDEENRRVKERKERAAERFRTMTIRERCLKMEMAIYAEEELQEVPIEYQDMWDYMEEISAGEKNALMAKKVGSSSRGGGSWPSIATRSP</sequence>
<dbReference type="GO" id="GO:0008270">
    <property type="term" value="F:zinc ion binding"/>
    <property type="evidence" value="ECO:0007669"/>
    <property type="project" value="UniProtKB-KW"/>
</dbReference>
<accession>A0A5N5H2W1</accession>
<keyword evidence="1" id="KW-0863">Zinc-finger</keyword>